<sequence>MGERRQFISDQYHFLSEMIFISIIMIVPIHFSYNWIPVWNTLIPAIPLCGLFIWLEIKGIEYKYYYWITPFLFCGYILLEFPILLSFLLSLIIIWRYLRIRQLLIVGRETRYTFMSTLFSLAVYALTNNIYAILLFSLLLFTLILGYIFSHIAVLDDKRRRMSSSIYTIGLTICLFCGGVVAFLITSQDFFSRAIDQIIYFFLTIVGRFTYLLQFVTQYDQGDFLEEQVELGHMEKLFSEGSSGITSILGMLLIGFLIFLAISCVVILFIVIRRDPATHEGIGRRGMLGKLTDGLQVYSKMVKKMITSRNENKHPVRKMVHDFERQAYKQKIGRKKSETINEWFKRIGIQVNVDIYQKVRYGSMDVTEQEIETLRMEIEKFHETIN</sequence>
<name>A0A916RXT9_9BACI</name>
<dbReference type="EMBL" id="BMEY01000007">
    <property type="protein sequence ID" value="GGA74489.1"/>
    <property type="molecule type" value="Genomic_DNA"/>
</dbReference>
<dbReference type="Proteomes" id="UP000613512">
    <property type="component" value="Unassembled WGS sequence"/>
</dbReference>
<accession>A0A916RXT9</accession>
<dbReference type="AlphaFoldDB" id="A0A916RXT9"/>
<dbReference type="RefSeq" id="WP_188384332.1">
    <property type="nucleotide sequence ID" value="NZ_BMEY01000007.1"/>
</dbReference>
<reference evidence="2" key="1">
    <citation type="journal article" date="2014" name="Int. J. Syst. Evol. Microbiol.">
        <title>Complete genome sequence of Corynebacterium casei LMG S-19264T (=DSM 44701T), isolated from a smear-ripened cheese.</title>
        <authorList>
            <consortium name="US DOE Joint Genome Institute (JGI-PGF)"/>
            <person name="Walter F."/>
            <person name="Albersmeier A."/>
            <person name="Kalinowski J."/>
            <person name="Ruckert C."/>
        </authorList>
    </citation>
    <scope>NUCLEOTIDE SEQUENCE</scope>
    <source>
        <strain evidence="2">CGMCC 1.12408</strain>
    </source>
</reference>
<protein>
    <recommendedName>
        <fullName evidence="4">DUF4129 domain-containing protein</fullName>
    </recommendedName>
</protein>
<feature type="transmembrane region" description="Helical" evidence="1">
    <location>
        <begin position="12"/>
        <end position="31"/>
    </location>
</feature>
<evidence type="ECO:0008006" key="4">
    <source>
        <dbReference type="Google" id="ProtNLM"/>
    </source>
</evidence>
<feature type="transmembrane region" description="Helical" evidence="1">
    <location>
        <begin position="110"/>
        <end position="126"/>
    </location>
</feature>
<keyword evidence="1" id="KW-0812">Transmembrane</keyword>
<feature type="transmembrane region" description="Helical" evidence="1">
    <location>
        <begin position="37"/>
        <end position="55"/>
    </location>
</feature>
<feature type="transmembrane region" description="Helical" evidence="1">
    <location>
        <begin position="67"/>
        <end position="98"/>
    </location>
</feature>
<reference evidence="2" key="2">
    <citation type="submission" date="2020-09" db="EMBL/GenBank/DDBJ databases">
        <authorList>
            <person name="Sun Q."/>
            <person name="Zhou Y."/>
        </authorList>
    </citation>
    <scope>NUCLEOTIDE SEQUENCE</scope>
    <source>
        <strain evidence="2">CGMCC 1.12408</strain>
    </source>
</reference>
<organism evidence="2 3">
    <name type="scientific">Ornithinibacillus halotolerans</name>
    <dbReference type="NCBI Taxonomy" id="1274357"/>
    <lineage>
        <taxon>Bacteria</taxon>
        <taxon>Bacillati</taxon>
        <taxon>Bacillota</taxon>
        <taxon>Bacilli</taxon>
        <taxon>Bacillales</taxon>
        <taxon>Bacillaceae</taxon>
        <taxon>Ornithinibacillus</taxon>
    </lineage>
</organism>
<evidence type="ECO:0000256" key="1">
    <source>
        <dbReference type="SAM" id="Phobius"/>
    </source>
</evidence>
<comment type="caution">
    <text evidence="2">The sequence shown here is derived from an EMBL/GenBank/DDBJ whole genome shotgun (WGS) entry which is preliminary data.</text>
</comment>
<evidence type="ECO:0000313" key="3">
    <source>
        <dbReference type="Proteomes" id="UP000613512"/>
    </source>
</evidence>
<feature type="transmembrane region" description="Helical" evidence="1">
    <location>
        <begin position="133"/>
        <end position="154"/>
    </location>
</feature>
<proteinExistence type="predicted"/>
<keyword evidence="3" id="KW-1185">Reference proteome</keyword>
<feature type="transmembrane region" description="Helical" evidence="1">
    <location>
        <begin position="248"/>
        <end position="272"/>
    </location>
</feature>
<keyword evidence="1" id="KW-1133">Transmembrane helix</keyword>
<feature type="transmembrane region" description="Helical" evidence="1">
    <location>
        <begin position="166"/>
        <end position="186"/>
    </location>
</feature>
<gene>
    <name evidence="2" type="ORF">GCM10008025_17780</name>
</gene>
<keyword evidence="1" id="KW-0472">Membrane</keyword>
<evidence type="ECO:0000313" key="2">
    <source>
        <dbReference type="EMBL" id="GGA74489.1"/>
    </source>
</evidence>
<feature type="transmembrane region" description="Helical" evidence="1">
    <location>
        <begin position="198"/>
        <end position="216"/>
    </location>
</feature>